<evidence type="ECO:0000313" key="1">
    <source>
        <dbReference type="EMBL" id="KAI3356439.1"/>
    </source>
</evidence>
<gene>
    <name evidence="1" type="ORF">L3Q82_017660</name>
</gene>
<keyword evidence="2" id="KW-1185">Reference proteome</keyword>
<evidence type="ECO:0000313" key="2">
    <source>
        <dbReference type="Proteomes" id="UP000831701"/>
    </source>
</evidence>
<proteinExistence type="predicted"/>
<accession>A0ACB8VM03</accession>
<comment type="caution">
    <text evidence="1">The sequence shown here is derived from an EMBL/GenBank/DDBJ whole genome shotgun (WGS) entry which is preliminary data.</text>
</comment>
<dbReference type="Proteomes" id="UP000831701">
    <property type="component" value="Chromosome 20"/>
</dbReference>
<protein>
    <submittedName>
        <fullName evidence="1">Uncharacterized protein</fullName>
    </submittedName>
</protein>
<organism evidence="1 2">
    <name type="scientific">Scortum barcoo</name>
    <name type="common">barcoo grunter</name>
    <dbReference type="NCBI Taxonomy" id="214431"/>
    <lineage>
        <taxon>Eukaryota</taxon>
        <taxon>Metazoa</taxon>
        <taxon>Chordata</taxon>
        <taxon>Craniata</taxon>
        <taxon>Vertebrata</taxon>
        <taxon>Euteleostomi</taxon>
        <taxon>Actinopterygii</taxon>
        <taxon>Neopterygii</taxon>
        <taxon>Teleostei</taxon>
        <taxon>Neoteleostei</taxon>
        <taxon>Acanthomorphata</taxon>
        <taxon>Eupercaria</taxon>
        <taxon>Centrarchiformes</taxon>
        <taxon>Terapontoidei</taxon>
        <taxon>Terapontidae</taxon>
        <taxon>Scortum</taxon>
    </lineage>
</organism>
<sequence length="336" mass="37313">MTQKFREYLLGHKCVVWTDNNPLSHLSTARLGATEHRWVAELAVFDYTVRYCPLRNNQNADALSRQHPPQDVTPCGSNNECPVEMTVEMKYCSYYASGTVSSLKRSFCTGLISGLMAARGCQLVLPERLSEEVFQQLHTYHGHQGIERTMEVIRQSYNTTPHQTTGQSPFFLMFGVNFLLGRVGDSTADEDEAKAKAKAESGDQKPAGWSSDRRLASSEADWRQAGWPMYGSNSITKFADDITGRTAVQSTRPAFLESLGGYYLIVLRLGTPLLLLLGDFNAHMGNDSDTWRGVIGRNSLPGLNPSGVLLLDFCASHCRLSITNTMFEHKGVLQCT</sequence>
<dbReference type="EMBL" id="CM041550">
    <property type="protein sequence ID" value="KAI3356439.1"/>
    <property type="molecule type" value="Genomic_DNA"/>
</dbReference>
<reference evidence="1" key="1">
    <citation type="submission" date="2022-04" db="EMBL/GenBank/DDBJ databases">
        <title>Jade perch genome.</title>
        <authorList>
            <person name="Chao B."/>
        </authorList>
    </citation>
    <scope>NUCLEOTIDE SEQUENCE</scope>
    <source>
        <strain evidence="1">CB-2022</strain>
    </source>
</reference>
<name>A0ACB8VM03_9TELE</name>